<proteinExistence type="inferred from homology"/>
<evidence type="ECO:0000256" key="3">
    <source>
        <dbReference type="ARBA" id="ARBA00022801"/>
    </source>
</evidence>
<evidence type="ECO:0000256" key="1">
    <source>
        <dbReference type="ARBA" id="ARBA00011073"/>
    </source>
</evidence>
<dbReference type="InterPro" id="IPR023828">
    <property type="entry name" value="Peptidase_S8_Ser-AS"/>
</dbReference>
<dbReference type="Pfam" id="PF00082">
    <property type="entry name" value="Peptidase_S8"/>
    <property type="match status" value="1"/>
</dbReference>
<dbReference type="InterPro" id="IPR000209">
    <property type="entry name" value="Peptidase_S8/S53_dom"/>
</dbReference>
<comment type="similarity">
    <text evidence="1 5">Belongs to the peptidase S8 family.</text>
</comment>
<dbReference type="PROSITE" id="PS00138">
    <property type="entry name" value="SUBTILASE_SER"/>
    <property type="match status" value="1"/>
</dbReference>
<evidence type="ECO:0000256" key="2">
    <source>
        <dbReference type="ARBA" id="ARBA00022670"/>
    </source>
</evidence>
<keyword evidence="2 5" id="KW-0645">Protease</keyword>
<gene>
    <name evidence="7" type="ORF">AACH06_19200</name>
</gene>
<reference evidence="7 8" key="1">
    <citation type="submission" date="2024-04" db="EMBL/GenBank/DDBJ databases">
        <title>Novel species of the genus Ideonella isolated from streams.</title>
        <authorList>
            <person name="Lu H."/>
        </authorList>
    </citation>
    <scope>NUCLEOTIDE SEQUENCE [LARGE SCALE GENOMIC DNA]</scope>
    <source>
        <strain evidence="7 8">DXS29W</strain>
    </source>
</reference>
<evidence type="ECO:0000259" key="6">
    <source>
        <dbReference type="Pfam" id="PF00082"/>
    </source>
</evidence>
<feature type="active site" description="Charge relay system" evidence="5">
    <location>
        <position position="281"/>
    </location>
</feature>
<accession>A0ABU9BUZ2</accession>
<keyword evidence="4 5" id="KW-0720">Serine protease</keyword>
<dbReference type="InterPro" id="IPR036852">
    <property type="entry name" value="Peptidase_S8/S53_dom_sf"/>
</dbReference>
<dbReference type="PROSITE" id="PS00137">
    <property type="entry name" value="SUBTILASE_HIS"/>
    <property type="match status" value="1"/>
</dbReference>
<evidence type="ECO:0000313" key="7">
    <source>
        <dbReference type="EMBL" id="MEK8032954.1"/>
    </source>
</evidence>
<keyword evidence="3 5" id="KW-0378">Hydrolase</keyword>
<organism evidence="7 8">
    <name type="scientific">Ideonella lacteola</name>
    <dbReference type="NCBI Taxonomy" id="2984193"/>
    <lineage>
        <taxon>Bacteria</taxon>
        <taxon>Pseudomonadati</taxon>
        <taxon>Pseudomonadota</taxon>
        <taxon>Betaproteobacteria</taxon>
        <taxon>Burkholderiales</taxon>
        <taxon>Sphaerotilaceae</taxon>
        <taxon>Ideonella</taxon>
    </lineage>
</organism>
<dbReference type="Gene3D" id="3.40.50.200">
    <property type="entry name" value="Peptidase S8/S53 domain"/>
    <property type="match status" value="1"/>
</dbReference>
<evidence type="ECO:0000313" key="8">
    <source>
        <dbReference type="Proteomes" id="UP001371218"/>
    </source>
</evidence>
<dbReference type="PRINTS" id="PR00723">
    <property type="entry name" value="SUBTILISIN"/>
</dbReference>
<comment type="caution">
    <text evidence="7">The sequence shown here is derived from an EMBL/GenBank/DDBJ whole genome shotgun (WGS) entry which is preliminary data.</text>
</comment>
<dbReference type="SUPFAM" id="SSF52743">
    <property type="entry name" value="Subtilisin-like"/>
    <property type="match status" value="1"/>
</dbReference>
<dbReference type="PANTHER" id="PTHR43806">
    <property type="entry name" value="PEPTIDASE S8"/>
    <property type="match status" value="1"/>
</dbReference>
<dbReference type="Proteomes" id="UP001371218">
    <property type="component" value="Unassembled WGS sequence"/>
</dbReference>
<name>A0ABU9BUZ2_9BURK</name>
<feature type="active site" description="Charge relay system" evidence="5">
    <location>
        <position position="250"/>
    </location>
</feature>
<dbReference type="RefSeq" id="WP_341427376.1">
    <property type="nucleotide sequence ID" value="NZ_JBBUTG010000013.1"/>
</dbReference>
<sequence length="515" mass="54870">MTTAERPRRFIVIPKDGLTDDTSSPAKTARLLTAPVITAARAGHPATPRSAVANAGGTVHKQTPPALTIVNTAPSDGSVLLDADHVSLDEVKAWVPEGAQVFEEQWYPLQRARGPWQTLRAPARSARRGRATAFEWTVTVRVAGQRPRLLGDALVTAMLDERQGIGLSATTDRYGRAQFSFDRQPDAIEALYIDPLHSGWPARWPMVAVNADGFEAHVPSIDAHAPDARGLIYGLPDKEAGEQVRVGVVDTGVGPHEALSLQGGRNTTEEQPRRWRDWDGHGTHVAGVIAAVAEGWRRGEASRAQLYAYRIFEDGVDEASTFAIAAAIKQAALDGCDLVNLSIGGSVADGAVRDAIEQAWGLGCVCIAATGNEGHASIAYPARYAKAVAVSAIGLRDSWPPGAYLDWTLSTRTGKTLAGHPSFFASFANRGDKVALTAPGVAIVSTIPNDRWGVMSGTSMATPIATGVLARRLTGHAILKMPRDEHRSHAIVELALQHAEDLGLPPTMQGRGLAR</sequence>
<feature type="active site" description="Charge relay system" evidence="5">
    <location>
        <position position="459"/>
    </location>
</feature>
<dbReference type="PROSITE" id="PS51892">
    <property type="entry name" value="SUBTILASE"/>
    <property type="match status" value="1"/>
</dbReference>
<dbReference type="PANTHER" id="PTHR43806:SF11">
    <property type="entry name" value="CEREVISIN-RELATED"/>
    <property type="match status" value="1"/>
</dbReference>
<dbReference type="InterPro" id="IPR050131">
    <property type="entry name" value="Peptidase_S8_subtilisin-like"/>
</dbReference>
<evidence type="ECO:0000256" key="4">
    <source>
        <dbReference type="ARBA" id="ARBA00022825"/>
    </source>
</evidence>
<protein>
    <submittedName>
        <fullName evidence="7">S8 family serine peptidase</fullName>
    </submittedName>
</protein>
<dbReference type="InterPro" id="IPR015500">
    <property type="entry name" value="Peptidase_S8_subtilisin-rel"/>
</dbReference>
<dbReference type="InterPro" id="IPR022398">
    <property type="entry name" value="Peptidase_S8_His-AS"/>
</dbReference>
<dbReference type="EMBL" id="JBBUTG010000013">
    <property type="protein sequence ID" value="MEK8032954.1"/>
    <property type="molecule type" value="Genomic_DNA"/>
</dbReference>
<feature type="domain" description="Peptidase S8/S53" evidence="6">
    <location>
        <begin position="241"/>
        <end position="478"/>
    </location>
</feature>
<keyword evidence="8" id="KW-1185">Reference proteome</keyword>
<evidence type="ECO:0000256" key="5">
    <source>
        <dbReference type="PROSITE-ProRule" id="PRU01240"/>
    </source>
</evidence>